<keyword evidence="2" id="KW-1185">Reference proteome</keyword>
<dbReference type="Proteomes" id="UP001596337">
    <property type="component" value="Unassembled WGS sequence"/>
</dbReference>
<evidence type="ECO:0000313" key="2">
    <source>
        <dbReference type="Proteomes" id="UP001596337"/>
    </source>
</evidence>
<evidence type="ECO:0000313" key="1">
    <source>
        <dbReference type="EMBL" id="MFC6867616.1"/>
    </source>
</evidence>
<protein>
    <submittedName>
        <fullName evidence="1">Uncharacterized protein</fullName>
    </submittedName>
</protein>
<reference evidence="2" key="1">
    <citation type="journal article" date="2019" name="Int. J. Syst. Evol. Microbiol.">
        <title>The Global Catalogue of Microorganisms (GCM) 10K type strain sequencing project: providing services to taxonomists for standard genome sequencing and annotation.</title>
        <authorList>
            <consortium name="The Broad Institute Genomics Platform"/>
            <consortium name="The Broad Institute Genome Sequencing Center for Infectious Disease"/>
            <person name="Wu L."/>
            <person name="Ma J."/>
        </authorList>
    </citation>
    <scope>NUCLEOTIDE SEQUENCE [LARGE SCALE GENOMIC DNA]</scope>
    <source>
        <strain evidence="2">KCTC 32255</strain>
    </source>
</reference>
<comment type="caution">
    <text evidence="1">The sequence shown here is derived from an EMBL/GenBank/DDBJ whole genome shotgun (WGS) entry which is preliminary data.</text>
</comment>
<sequence>MDELKTFAALGESWSIKLRRPLVALSDQDATRLNDRLGALELHSMTDVLPQYARWWHAASPS</sequence>
<accession>A0ABW2BX21</accession>
<gene>
    <name evidence="1" type="ORF">ACFQGD_10690</name>
</gene>
<name>A0ABW2BX21_9PSEU</name>
<dbReference type="RefSeq" id="WP_345401121.1">
    <property type="nucleotide sequence ID" value="NZ_BAABLA010000104.1"/>
</dbReference>
<proteinExistence type="predicted"/>
<organism evidence="1 2">
    <name type="scientific">Haloechinothrix salitolerans</name>
    <dbReference type="NCBI Taxonomy" id="926830"/>
    <lineage>
        <taxon>Bacteria</taxon>
        <taxon>Bacillati</taxon>
        <taxon>Actinomycetota</taxon>
        <taxon>Actinomycetes</taxon>
        <taxon>Pseudonocardiales</taxon>
        <taxon>Pseudonocardiaceae</taxon>
        <taxon>Haloechinothrix</taxon>
    </lineage>
</organism>
<dbReference type="EMBL" id="JBHSXX010000001">
    <property type="protein sequence ID" value="MFC6867616.1"/>
    <property type="molecule type" value="Genomic_DNA"/>
</dbReference>